<dbReference type="Proteomes" id="UP001470230">
    <property type="component" value="Unassembled WGS sequence"/>
</dbReference>
<accession>A0ABR2J0C0</accession>
<organism evidence="8 9">
    <name type="scientific">Tritrichomonas musculus</name>
    <dbReference type="NCBI Taxonomy" id="1915356"/>
    <lineage>
        <taxon>Eukaryota</taxon>
        <taxon>Metamonada</taxon>
        <taxon>Parabasalia</taxon>
        <taxon>Tritrichomonadida</taxon>
        <taxon>Tritrichomonadidae</taxon>
        <taxon>Tritrichomonas</taxon>
    </lineage>
</organism>
<comment type="function">
    <text evidence="5">Ubiquitin ligase protein which is a component of the N-end rule pathway. Recognizes and binds to proteins bearing specific N-terminal residues that are destabilizing according to the N-end rule, leading to their ubiquitination and subsequent degradation.</text>
</comment>
<feature type="zinc finger region" description="UBR-type" evidence="4">
    <location>
        <begin position="50"/>
        <end position="120"/>
    </location>
</feature>
<dbReference type="PANTHER" id="PTHR21497:SF24">
    <property type="entry name" value="E3 UBIQUITIN-PROTEIN LIGASE UBR1"/>
    <property type="match status" value="1"/>
</dbReference>
<sequence>MEEDYQKLLNLFLTEPSKAIEESKKMICSISNFDSYKKFEEFHSQHKIVTNCDENLFSTQLTVLCFNCSTNHSFTVCLSCFLKGNHEGHYYIILPRFYGHCSCGDSSCWKPSGFCSKHTCQHNEHPESYLDANLQKILTDVIFRASITALTELTNDNDQKVLEIIQFIATFLQFGDGFYRLLSIALTEKIDLKELLKNVSNYSFTFNNLLNALCLYCFHDQLFKRYLALATYENLSEKFLTDSIENMISNKKTDNYAVWENFWSQVFTSSQFQYNIEKYNWDWVSLFVKLSNCFKEILGFIGNDKFNSSLLPCFYKTLCSDVSLITEIQPNEPTQNLFDRLFTEVFCTGTTKARKNTNNTNIVASFLPNRDECYYLPVFVFHQFYFKFYQCFKHKPNLKYDVLFDQLDKLINISSIFKIGKNSIGKENENLNDKFIQRFIDKDSRFSPNLFYYKSFHNGASFFVNMPLYDSLVALFRLDNLSRIKIARFLIQPKFQRLRIQLGIITMKKILSFVCYHQGLTPRSNFGLMFIYSQIDRCLRTTHTISRYFSLFQLLIGLESNKKDEEFSLKEFFAFEIAREVGVFDDFNGQEYKDEDVNEQKQKIYFSFFYISLLLVIERTLFNLNGFTYVEEQIVFALKQGVSNIYKIDSAYDIEAFNRSEVFPLADKVISNVSTSNKDDENIDHEIFYYLKDGVEWKTLSAINSINQQKTLLSQEISKNQSKLIKIPDFEPEEEFFFHPKKSFYEREELYENDESEYDISIDTSDLSIRLKEFVLTPTVLAVVYYSLRNSKENSELNDHLSMNILILASKFVTEQKDSEKGDITSLPSEIHFTSLHDLIIKLQRQIFNYRVDNENSSFVSNTLNKNNFVNLLQIKFSSENMAPKSFIDVLLDKGQLGLNCISQLTVKEDIVIEKRKEEEEDEKVKKKMQAKERKQAILEQFNKVQKNFNAPKESVSNSLNGSSSVNIDSDSCSVCGSTDMTHLSYPIYFYRTKIPFIVDKPHLYDSKDADESLHAVDDDDEDESFQEAANNVDQVDDDDYDYSISIDQRVKEVAIQSMSSLNMVGNSPEVIRQRQAMIEQIRDQIVFKYTMHEIRVKQKERKNQRQNKSEKTGMKRFTVGANYVVQFGICPHPVHPKCIHGEKFKCPLCKSFKNGFLPYIDSIPKKELFKKEIQNIDECEVNSTTLSEEVVHSITHFIEKFKSFFTNSTLSKSGLFIELIKSISGLIVTYEVRFRSLKRCLEPSKTFDLARNLFLTVWYGYRIEGRPLIIDDETKLTDIQRYVKKLIETDELSEDSLHHITSSFIRFQESPSEVNSIRKEQELLLFLRRVALSDYFLLDSSDYIFDGDHINWEEILSAKNLATKYEVNFQNIKIDEGEDFHFNPLVFCKLPKDFFGFCSKPFNFPVEKIDKATVFNFLNYNQLIQNFDNFEEESEVESEPNSYQKDLLSVDKDKLSTYICFDFGTRICPSVLIYVGGDASKVVVADQSFVSTLKPFYLNLYMTPDIGYARLQPLTLNEKRYERFIDEILSGDFSYYLTEIFK</sequence>
<comment type="similarity">
    <text evidence="5">Belongs to the E3 ubiquitin-protein ligase UBR1-like family.</text>
</comment>
<evidence type="ECO:0000256" key="4">
    <source>
        <dbReference type="PROSITE-ProRule" id="PRU00508"/>
    </source>
</evidence>
<evidence type="ECO:0000313" key="9">
    <source>
        <dbReference type="Proteomes" id="UP001470230"/>
    </source>
</evidence>
<protein>
    <recommendedName>
        <fullName evidence="5">E3 ubiquitin-protein ligase</fullName>
        <ecNumber evidence="5">2.3.2.27</ecNumber>
    </recommendedName>
</protein>
<keyword evidence="1 5" id="KW-0479">Metal-binding</keyword>
<dbReference type="PROSITE" id="PS51157">
    <property type="entry name" value="ZF_UBR"/>
    <property type="match status" value="1"/>
</dbReference>
<name>A0ABR2J0C0_9EUKA</name>
<keyword evidence="6" id="KW-0175">Coiled coil</keyword>
<dbReference type="InterPro" id="IPR003126">
    <property type="entry name" value="Znf_UBR"/>
</dbReference>
<dbReference type="Gene3D" id="2.10.110.30">
    <property type="match status" value="1"/>
</dbReference>
<feature type="domain" description="UBR-type" evidence="7">
    <location>
        <begin position="50"/>
        <end position="120"/>
    </location>
</feature>
<evidence type="ECO:0000256" key="6">
    <source>
        <dbReference type="SAM" id="Coils"/>
    </source>
</evidence>
<keyword evidence="5" id="KW-0833">Ubl conjugation pathway</keyword>
<evidence type="ECO:0000256" key="1">
    <source>
        <dbReference type="ARBA" id="ARBA00022723"/>
    </source>
</evidence>
<evidence type="ECO:0000259" key="7">
    <source>
        <dbReference type="PROSITE" id="PS51157"/>
    </source>
</evidence>
<keyword evidence="9" id="KW-1185">Reference proteome</keyword>
<dbReference type="Pfam" id="PF02207">
    <property type="entry name" value="zf-UBR"/>
    <property type="match status" value="1"/>
</dbReference>
<dbReference type="CDD" id="cd19670">
    <property type="entry name" value="UBR-box_UBR1_2_3"/>
    <property type="match status" value="1"/>
</dbReference>
<keyword evidence="5" id="KW-0808">Transferase</keyword>
<proteinExistence type="inferred from homology"/>
<feature type="coiled-coil region" evidence="6">
    <location>
        <begin position="915"/>
        <end position="948"/>
    </location>
</feature>
<comment type="caution">
    <text evidence="8">The sequence shown here is derived from an EMBL/GenBank/DDBJ whole genome shotgun (WGS) entry which is preliminary data.</text>
</comment>
<gene>
    <name evidence="8" type="ORF">M9Y10_006970</name>
</gene>
<evidence type="ECO:0000256" key="2">
    <source>
        <dbReference type="ARBA" id="ARBA00022771"/>
    </source>
</evidence>
<evidence type="ECO:0000256" key="3">
    <source>
        <dbReference type="ARBA" id="ARBA00022833"/>
    </source>
</evidence>
<dbReference type="InterPro" id="IPR039164">
    <property type="entry name" value="UBR1-like"/>
</dbReference>
<evidence type="ECO:0000313" key="8">
    <source>
        <dbReference type="EMBL" id="KAK8871254.1"/>
    </source>
</evidence>
<comment type="pathway">
    <text evidence="5">Protein modification; protein ubiquitination.</text>
</comment>
<keyword evidence="2 5" id="KW-0863">Zinc-finger</keyword>
<evidence type="ECO:0000256" key="5">
    <source>
        <dbReference type="RuleBase" id="RU366018"/>
    </source>
</evidence>
<keyword evidence="3 5" id="KW-0862">Zinc</keyword>
<dbReference type="SMART" id="SM00396">
    <property type="entry name" value="ZnF_UBR1"/>
    <property type="match status" value="1"/>
</dbReference>
<dbReference type="EC" id="2.3.2.27" evidence="5"/>
<dbReference type="PANTHER" id="PTHR21497">
    <property type="entry name" value="UBIQUITIN LIGASE E3 ALPHA-RELATED"/>
    <property type="match status" value="1"/>
</dbReference>
<comment type="catalytic activity">
    <reaction evidence="5">
        <text>S-ubiquitinyl-[E2 ubiquitin-conjugating enzyme]-L-cysteine + [acceptor protein]-L-lysine = [E2 ubiquitin-conjugating enzyme]-L-cysteine + N(6)-ubiquitinyl-[acceptor protein]-L-lysine.</text>
        <dbReference type="EC" id="2.3.2.27"/>
    </reaction>
</comment>
<reference evidence="8 9" key="1">
    <citation type="submission" date="2024-04" db="EMBL/GenBank/DDBJ databases">
        <title>Tritrichomonas musculus Genome.</title>
        <authorList>
            <person name="Alves-Ferreira E."/>
            <person name="Grigg M."/>
            <person name="Lorenzi H."/>
            <person name="Galac M."/>
        </authorList>
    </citation>
    <scope>NUCLEOTIDE SEQUENCE [LARGE SCALE GENOMIC DNA]</scope>
    <source>
        <strain evidence="8 9">EAF2021</strain>
    </source>
</reference>
<dbReference type="EMBL" id="JAPFFF010000013">
    <property type="protein sequence ID" value="KAK8871254.1"/>
    <property type="molecule type" value="Genomic_DNA"/>
</dbReference>